<dbReference type="AlphaFoldDB" id="A0A7S3YLV7"/>
<feature type="compositionally biased region" description="Basic and acidic residues" evidence="1">
    <location>
        <begin position="65"/>
        <end position="82"/>
    </location>
</feature>
<evidence type="ECO:0008006" key="3">
    <source>
        <dbReference type="Google" id="ProtNLM"/>
    </source>
</evidence>
<organism evidence="2">
    <name type="scientific">Heterosigma akashiwo</name>
    <name type="common">Chromophytic alga</name>
    <name type="synonym">Heterosigma carterae</name>
    <dbReference type="NCBI Taxonomy" id="2829"/>
    <lineage>
        <taxon>Eukaryota</taxon>
        <taxon>Sar</taxon>
        <taxon>Stramenopiles</taxon>
        <taxon>Ochrophyta</taxon>
        <taxon>Raphidophyceae</taxon>
        <taxon>Chattonellales</taxon>
        <taxon>Chattonellaceae</taxon>
        <taxon>Heterosigma</taxon>
    </lineage>
</organism>
<evidence type="ECO:0000313" key="2">
    <source>
        <dbReference type="EMBL" id="CAE0655689.1"/>
    </source>
</evidence>
<dbReference type="EMBL" id="HBIU01062677">
    <property type="protein sequence ID" value="CAE0655689.1"/>
    <property type="molecule type" value="Transcribed_RNA"/>
</dbReference>
<protein>
    <recommendedName>
        <fullName evidence="3">VPS37 C-terminal domain-containing protein</fullName>
    </recommendedName>
</protein>
<proteinExistence type="predicted"/>
<evidence type="ECO:0000256" key="1">
    <source>
        <dbReference type="SAM" id="MobiDB-lite"/>
    </source>
</evidence>
<feature type="region of interest" description="Disordered" evidence="1">
    <location>
        <begin position="57"/>
        <end position="82"/>
    </location>
</feature>
<dbReference type="Gene3D" id="1.10.287.660">
    <property type="entry name" value="Helix hairpin bin"/>
    <property type="match status" value="1"/>
</dbReference>
<sequence length="133" mass="14547">MEPVINFKALHRDLLKGNAELAQTCLAEGEAQGAQHAEVLALQAALRDLRDQHRGKLGAAGLGGDPRREHLGRAARARDRAEAASDARAAAFEDGSVSADQVDSFIEDFMDKRQRYHQLAAKLEHVQLTDVPR</sequence>
<name>A0A7S3YLV7_HETAK</name>
<accession>A0A7S3YLV7</accession>
<reference evidence="2" key="1">
    <citation type="submission" date="2021-01" db="EMBL/GenBank/DDBJ databases">
        <authorList>
            <person name="Corre E."/>
            <person name="Pelletier E."/>
            <person name="Niang G."/>
            <person name="Scheremetjew M."/>
            <person name="Finn R."/>
            <person name="Kale V."/>
            <person name="Holt S."/>
            <person name="Cochrane G."/>
            <person name="Meng A."/>
            <person name="Brown T."/>
            <person name="Cohen L."/>
        </authorList>
    </citation>
    <scope>NUCLEOTIDE SEQUENCE</scope>
    <source>
        <strain evidence="2">CCMP3107</strain>
    </source>
</reference>
<gene>
    <name evidence="2" type="ORF">HAKA00212_LOCUS26960</name>
</gene>
<dbReference type="InterPro" id="IPR029012">
    <property type="entry name" value="Helix_hairpin_bin_sf"/>
</dbReference>